<gene>
    <name evidence="2" type="ORF">SVIM_LOCUS423933</name>
</gene>
<accession>A0A6N2MV41</accession>
<dbReference type="AlphaFoldDB" id="A0A6N2MV41"/>
<dbReference type="Pfam" id="PF12513">
    <property type="entry name" value="SUV3_C"/>
    <property type="match status" value="1"/>
</dbReference>
<organism evidence="2">
    <name type="scientific">Salix viminalis</name>
    <name type="common">Common osier</name>
    <name type="synonym">Basket willow</name>
    <dbReference type="NCBI Taxonomy" id="40686"/>
    <lineage>
        <taxon>Eukaryota</taxon>
        <taxon>Viridiplantae</taxon>
        <taxon>Streptophyta</taxon>
        <taxon>Embryophyta</taxon>
        <taxon>Tracheophyta</taxon>
        <taxon>Spermatophyta</taxon>
        <taxon>Magnoliopsida</taxon>
        <taxon>eudicotyledons</taxon>
        <taxon>Gunneridae</taxon>
        <taxon>Pentapetalae</taxon>
        <taxon>rosids</taxon>
        <taxon>fabids</taxon>
        <taxon>Malpighiales</taxon>
        <taxon>Salicaceae</taxon>
        <taxon>Saliceae</taxon>
        <taxon>Salix</taxon>
    </lineage>
</organism>
<reference evidence="2" key="1">
    <citation type="submission" date="2019-03" db="EMBL/GenBank/DDBJ databases">
        <authorList>
            <person name="Mank J."/>
            <person name="Almeida P."/>
        </authorList>
    </citation>
    <scope>NUCLEOTIDE SEQUENCE</scope>
    <source>
        <strain evidence="2">78183</strain>
    </source>
</reference>
<name>A0A6N2MV41_SALVM</name>
<dbReference type="Gene3D" id="1.20.58.1080">
    <property type="match status" value="1"/>
</dbReference>
<evidence type="ECO:0000313" key="2">
    <source>
        <dbReference type="EMBL" id="VFU58210.1"/>
    </source>
</evidence>
<dbReference type="EMBL" id="CAADRP010001974">
    <property type="protein sequence ID" value="VFU58210.1"/>
    <property type="molecule type" value="Genomic_DNA"/>
</dbReference>
<protein>
    <recommendedName>
        <fullName evidence="1">ATP-dependent RNA helicase SUV3 C-terminal domain-containing protein</fullName>
    </recommendedName>
</protein>
<dbReference type="InterPro" id="IPR022192">
    <property type="entry name" value="SUV3_C"/>
</dbReference>
<proteinExistence type="predicted"/>
<dbReference type="Gene3D" id="1.20.272.40">
    <property type="match status" value="1"/>
</dbReference>
<feature type="domain" description="ATP-dependent RNA helicase SUV3 C-terminal" evidence="1">
    <location>
        <begin position="104"/>
        <end position="151"/>
    </location>
</feature>
<evidence type="ECO:0000259" key="1">
    <source>
        <dbReference type="Pfam" id="PF12513"/>
    </source>
</evidence>
<sequence>MYSRLHPKKGLYRIMEHFLENAKLSENYFIADCEEMLLLQLLMNCPYHCMINTFSLSVLLTCAMKFLLRALHSLPKTMHRKASFALKKYLHRGTLQVPKTESALKELESIHKVLDLYVWLSFRLEDSFPDRELAASQKAICGLLIEEFLERFGWQKQPKRRKLPSRVNSGFLLSKETRQCVK</sequence>